<organism evidence="3 5">
    <name type="scientific">Brevibacterium casei</name>
    <dbReference type="NCBI Taxonomy" id="33889"/>
    <lineage>
        <taxon>Bacteria</taxon>
        <taxon>Bacillati</taxon>
        <taxon>Actinomycetota</taxon>
        <taxon>Actinomycetes</taxon>
        <taxon>Micrococcales</taxon>
        <taxon>Brevibacteriaceae</taxon>
        <taxon>Brevibacterium</taxon>
    </lineage>
</organism>
<evidence type="ECO:0000256" key="1">
    <source>
        <dbReference type="SAM" id="Phobius"/>
    </source>
</evidence>
<keyword evidence="1" id="KW-0472">Membrane</keyword>
<proteinExistence type="predicted"/>
<reference evidence="4" key="1">
    <citation type="submission" date="2016-01" db="EMBL/GenBank/DDBJ databases">
        <title>Draft genome of Chromobacterium sp. F49.</title>
        <authorList>
            <person name="Hong K.W."/>
        </authorList>
    </citation>
    <scope>NUCLEOTIDE SEQUENCE [LARGE SCALE GENOMIC DNA]</scope>
    <source>
        <strain evidence="4">M40</strain>
    </source>
</reference>
<evidence type="ECO:0000313" key="5">
    <source>
        <dbReference type="Proteomes" id="UP000216867"/>
    </source>
</evidence>
<dbReference type="STRING" id="33889.AVW13_12565"/>
<feature type="transmembrane region" description="Helical" evidence="1">
    <location>
        <begin position="41"/>
        <end position="74"/>
    </location>
</feature>
<keyword evidence="1" id="KW-1133">Transmembrane helix</keyword>
<name>A0A162ZYU3_9MICO</name>
<keyword evidence="1" id="KW-0812">Transmembrane</keyword>
<reference evidence="3 5" key="3">
    <citation type="submission" date="2017-04" db="EMBL/GenBank/DDBJ databases">
        <title>Kefir bacterial isolates.</title>
        <authorList>
            <person name="Kim Y."/>
            <person name="Blasche S."/>
            <person name="Patil K.R."/>
        </authorList>
    </citation>
    <scope>NUCLEOTIDE SEQUENCE [LARGE SCALE GENOMIC DNA]</scope>
    <source>
        <strain evidence="3 5">OG2</strain>
    </source>
</reference>
<feature type="transmembrane region" description="Helical" evidence="1">
    <location>
        <begin position="94"/>
        <end position="114"/>
    </location>
</feature>
<evidence type="ECO:0000313" key="3">
    <source>
        <dbReference type="EMBL" id="PAK93138.1"/>
    </source>
</evidence>
<evidence type="ECO:0000313" key="4">
    <source>
        <dbReference type="Proteomes" id="UP000076612"/>
    </source>
</evidence>
<sequence>MSSTERTRTSPRHARRGRGALAKRWIYWKRRYSHPVSKDWVLLGCLAAIGVAAACAFIDFRLGAFVLAAVPGGLALMRSMPSPWGEFWVNRSKGVDILTCLIFTALLVGLAIVVPQSR</sequence>
<accession>A0A162ZYU3</accession>
<dbReference type="AlphaFoldDB" id="A0A162ZYU3"/>
<reference evidence="2" key="2">
    <citation type="submission" date="2016-01" db="EMBL/GenBank/DDBJ databases">
        <authorList>
            <person name="Hong K.W."/>
        </authorList>
    </citation>
    <scope>NUCLEOTIDE SEQUENCE</scope>
    <source>
        <strain evidence="2">M40</strain>
    </source>
</reference>
<protein>
    <recommendedName>
        <fullName evidence="6">DUF3017 domain-containing protein</fullName>
    </recommendedName>
</protein>
<gene>
    <name evidence="2" type="ORF">AVW13_12565</name>
    <name evidence="3" type="ORF">B8X04_15900</name>
</gene>
<comment type="caution">
    <text evidence="3">The sequence shown here is derived from an EMBL/GenBank/DDBJ whole genome shotgun (WGS) entry which is preliminary data.</text>
</comment>
<dbReference type="Proteomes" id="UP000216867">
    <property type="component" value="Unassembled WGS sequence"/>
</dbReference>
<evidence type="ECO:0000313" key="2">
    <source>
        <dbReference type="EMBL" id="KZE18481.1"/>
    </source>
</evidence>
<dbReference type="EMBL" id="LQQR01000022">
    <property type="protein sequence ID" value="KZE18481.1"/>
    <property type="molecule type" value="Genomic_DNA"/>
</dbReference>
<dbReference type="Proteomes" id="UP000076612">
    <property type="component" value="Unassembled WGS sequence"/>
</dbReference>
<dbReference type="EMBL" id="NCWY01000019">
    <property type="protein sequence ID" value="PAK93138.1"/>
    <property type="molecule type" value="Genomic_DNA"/>
</dbReference>
<evidence type="ECO:0008006" key="6">
    <source>
        <dbReference type="Google" id="ProtNLM"/>
    </source>
</evidence>